<evidence type="ECO:0000313" key="6">
    <source>
        <dbReference type="Proteomes" id="UP001259347"/>
    </source>
</evidence>
<protein>
    <submittedName>
        <fullName evidence="5">AcrR family transcriptional regulator</fullName>
    </submittedName>
</protein>
<comment type="caution">
    <text evidence="5">The sequence shown here is derived from an EMBL/GenBank/DDBJ whole genome shotgun (WGS) entry which is preliminary data.</text>
</comment>
<keyword evidence="1 2" id="KW-0238">DNA-binding</keyword>
<proteinExistence type="predicted"/>
<keyword evidence="6" id="KW-1185">Reference proteome</keyword>
<dbReference type="PROSITE" id="PS50977">
    <property type="entry name" value="HTH_TETR_2"/>
    <property type="match status" value="1"/>
</dbReference>
<dbReference type="RefSeq" id="WP_310021381.1">
    <property type="nucleotide sequence ID" value="NZ_JAVDUM010000011.1"/>
</dbReference>
<evidence type="ECO:0000259" key="4">
    <source>
        <dbReference type="PROSITE" id="PS50977"/>
    </source>
</evidence>
<gene>
    <name evidence="5" type="ORF">J2Y69_002611</name>
</gene>
<dbReference type="EMBL" id="JAVDUM010000011">
    <property type="protein sequence ID" value="MDR6868003.1"/>
    <property type="molecule type" value="Genomic_DNA"/>
</dbReference>
<dbReference type="Pfam" id="PF17940">
    <property type="entry name" value="TetR_C_31"/>
    <property type="match status" value="1"/>
</dbReference>
<evidence type="ECO:0000256" key="1">
    <source>
        <dbReference type="ARBA" id="ARBA00023125"/>
    </source>
</evidence>
<dbReference type="Proteomes" id="UP001259347">
    <property type="component" value="Unassembled WGS sequence"/>
</dbReference>
<organism evidence="5 6">
    <name type="scientific">Microbacterium resistens</name>
    <dbReference type="NCBI Taxonomy" id="156977"/>
    <lineage>
        <taxon>Bacteria</taxon>
        <taxon>Bacillati</taxon>
        <taxon>Actinomycetota</taxon>
        <taxon>Actinomycetes</taxon>
        <taxon>Micrococcales</taxon>
        <taxon>Microbacteriaceae</taxon>
        <taxon>Microbacterium</taxon>
    </lineage>
</organism>
<dbReference type="Gene3D" id="1.10.357.10">
    <property type="entry name" value="Tetracycline Repressor, domain 2"/>
    <property type="match status" value="1"/>
</dbReference>
<dbReference type="SUPFAM" id="SSF46689">
    <property type="entry name" value="Homeodomain-like"/>
    <property type="match status" value="1"/>
</dbReference>
<sequence length="221" mass="23016">MVATRNSGSDRRRAIAESGIRILARDGMRALTHRAVDREAGIAQGSSSYYAPTRRALLELIVQNLVERSAEDAKGLVGHDTATPPGGIGVRTGPGAGPGAGPDAGPGADSDIDGMARMVAALIDALASRGDDMRARYALLLELDADDPLREVLARRSPVQEGVRSLAISALAQIGVRSAEDRASELFDLTDALLVRRIVAGAELPVESIVAAYLRGIADGG</sequence>
<feature type="domain" description="HTH tetR-type" evidence="4">
    <location>
        <begin position="9"/>
        <end position="69"/>
    </location>
</feature>
<name>A0ABU1SEH1_9MICO</name>
<feature type="region of interest" description="Disordered" evidence="3">
    <location>
        <begin position="76"/>
        <end position="107"/>
    </location>
</feature>
<dbReference type="InterPro" id="IPR041583">
    <property type="entry name" value="TetR_C_31"/>
</dbReference>
<reference evidence="5 6" key="1">
    <citation type="submission" date="2023-07" db="EMBL/GenBank/DDBJ databases">
        <title>Sorghum-associated microbial communities from plants grown in Nebraska, USA.</title>
        <authorList>
            <person name="Schachtman D."/>
        </authorList>
    </citation>
    <scope>NUCLEOTIDE SEQUENCE [LARGE SCALE GENOMIC DNA]</scope>
    <source>
        <strain evidence="5 6">2980</strain>
    </source>
</reference>
<accession>A0ABU1SEH1</accession>
<evidence type="ECO:0000313" key="5">
    <source>
        <dbReference type="EMBL" id="MDR6868003.1"/>
    </source>
</evidence>
<dbReference type="InterPro" id="IPR001647">
    <property type="entry name" value="HTH_TetR"/>
</dbReference>
<dbReference type="InterPro" id="IPR009057">
    <property type="entry name" value="Homeodomain-like_sf"/>
</dbReference>
<evidence type="ECO:0000256" key="2">
    <source>
        <dbReference type="PROSITE-ProRule" id="PRU00335"/>
    </source>
</evidence>
<feature type="compositionally biased region" description="Gly residues" evidence="3">
    <location>
        <begin position="86"/>
        <end position="104"/>
    </location>
</feature>
<feature type="DNA-binding region" description="H-T-H motif" evidence="2">
    <location>
        <begin position="32"/>
        <end position="51"/>
    </location>
</feature>
<evidence type="ECO:0000256" key="3">
    <source>
        <dbReference type="SAM" id="MobiDB-lite"/>
    </source>
</evidence>